<dbReference type="Proteomes" id="UP000532194">
    <property type="component" value="Unassembled WGS sequence"/>
</dbReference>
<dbReference type="GO" id="GO:0005886">
    <property type="term" value="C:plasma membrane"/>
    <property type="evidence" value="ECO:0007669"/>
    <property type="project" value="UniProtKB-SubCell"/>
</dbReference>
<name>A0A7Y0HSE5_9BIFI</name>
<reference evidence="2 3" key="1">
    <citation type="submission" date="2020-02" db="EMBL/GenBank/DDBJ databases">
        <title>Characterization of phylogenetic diversity of novel bifidobacterial species isolated in Czech ZOOs.</title>
        <authorList>
            <person name="Lugli G.A."/>
            <person name="Vera N.B."/>
            <person name="Ventura M."/>
        </authorList>
    </citation>
    <scope>NUCLEOTIDE SEQUENCE [LARGE SCALE GENOMIC DNA]</scope>
    <source>
        <strain evidence="2 3">DSM 109957</strain>
    </source>
</reference>
<evidence type="ECO:0000313" key="2">
    <source>
        <dbReference type="EMBL" id="NMM92927.1"/>
    </source>
</evidence>
<dbReference type="EMBL" id="JAAIII010000001">
    <property type="protein sequence ID" value="NMM92927.1"/>
    <property type="molecule type" value="Genomic_DNA"/>
</dbReference>
<feature type="transmembrane region" description="Helical" evidence="1">
    <location>
        <begin position="74"/>
        <end position="94"/>
    </location>
</feature>
<dbReference type="Pfam" id="PF12679">
    <property type="entry name" value="ABC2_membrane_2"/>
    <property type="match status" value="1"/>
</dbReference>
<feature type="transmembrane region" description="Helical" evidence="1">
    <location>
        <begin position="186"/>
        <end position="208"/>
    </location>
</feature>
<sequence length="256" mass="28162">MTPLLAFITKEWLEAARTGKIIILTLLFVMFGIMNPAIAKLMPWMMEILSNTMAENGLMVTDIQVDAMTSWTQFFKNIPMALIAFVLIFSDIFTKEYKSGTLLLVLTKGLSRYKVVLAKTMLLLSLWTVGYGLCFAITYGYNAYFWDNDIANNLFVSAALWWLFGVWVICLMILLSSLLQNNTGVILCVGGTMLAAYALSIIPKAKAYSPTVLMNANSLLTGAEGIDAYAHAIAIAALLCIACVAASIPIVNKRQL</sequence>
<dbReference type="PANTHER" id="PTHR37305:SF1">
    <property type="entry name" value="MEMBRANE PROTEIN"/>
    <property type="match status" value="1"/>
</dbReference>
<evidence type="ECO:0008006" key="4">
    <source>
        <dbReference type="Google" id="ProtNLM"/>
    </source>
</evidence>
<feature type="transmembrane region" description="Helical" evidence="1">
    <location>
        <begin position="228"/>
        <end position="251"/>
    </location>
</feature>
<keyword evidence="3" id="KW-1185">Reference proteome</keyword>
<proteinExistence type="predicted"/>
<dbReference type="AlphaFoldDB" id="A0A7Y0HSE5"/>
<evidence type="ECO:0000313" key="3">
    <source>
        <dbReference type="Proteomes" id="UP000532194"/>
    </source>
</evidence>
<dbReference type="PANTHER" id="PTHR37305">
    <property type="entry name" value="INTEGRAL MEMBRANE PROTEIN-RELATED"/>
    <property type="match status" value="1"/>
</dbReference>
<gene>
    <name evidence="2" type="ORF">G1C95_0112</name>
</gene>
<dbReference type="GO" id="GO:0140359">
    <property type="term" value="F:ABC-type transporter activity"/>
    <property type="evidence" value="ECO:0007669"/>
    <property type="project" value="InterPro"/>
</dbReference>
<keyword evidence="1" id="KW-1133">Transmembrane helix</keyword>
<keyword evidence="1" id="KW-0472">Membrane</keyword>
<dbReference type="RefSeq" id="WP_169171006.1">
    <property type="nucleotide sequence ID" value="NZ_JAAIII010000001.1"/>
</dbReference>
<comment type="caution">
    <text evidence="2">The sequence shown here is derived from an EMBL/GenBank/DDBJ whole genome shotgun (WGS) entry which is preliminary data.</text>
</comment>
<feature type="transmembrane region" description="Helical" evidence="1">
    <location>
        <begin position="21"/>
        <end position="39"/>
    </location>
</feature>
<feature type="transmembrane region" description="Helical" evidence="1">
    <location>
        <begin position="115"/>
        <end position="139"/>
    </location>
</feature>
<organism evidence="2 3">
    <name type="scientific">Bifidobacterium oedipodis</name>
    <dbReference type="NCBI Taxonomy" id="2675322"/>
    <lineage>
        <taxon>Bacteria</taxon>
        <taxon>Bacillati</taxon>
        <taxon>Actinomycetota</taxon>
        <taxon>Actinomycetes</taxon>
        <taxon>Bifidobacteriales</taxon>
        <taxon>Bifidobacteriaceae</taxon>
        <taxon>Bifidobacterium</taxon>
    </lineage>
</organism>
<protein>
    <recommendedName>
        <fullName evidence="4">ABC transporter permease</fullName>
    </recommendedName>
</protein>
<feature type="transmembrane region" description="Helical" evidence="1">
    <location>
        <begin position="159"/>
        <end position="179"/>
    </location>
</feature>
<keyword evidence="1" id="KW-0812">Transmembrane</keyword>
<accession>A0A7Y0HSE5</accession>
<evidence type="ECO:0000256" key="1">
    <source>
        <dbReference type="SAM" id="Phobius"/>
    </source>
</evidence>